<gene>
    <name evidence="1" type="ORF">Raf01_11340</name>
</gene>
<comment type="caution">
    <text evidence="1">The sequence shown here is derived from an EMBL/GenBank/DDBJ whole genome shotgun (WGS) entry which is preliminary data.</text>
</comment>
<dbReference type="InterPro" id="IPR027417">
    <property type="entry name" value="P-loop_NTPase"/>
</dbReference>
<proteinExistence type="predicted"/>
<evidence type="ECO:0000313" key="2">
    <source>
        <dbReference type="Proteomes" id="UP000642748"/>
    </source>
</evidence>
<reference evidence="1" key="1">
    <citation type="submission" date="2021-01" db="EMBL/GenBank/DDBJ databases">
        <title>Whole genome shotgun sequence of Rugosimonospora africana NBRC 104875.</title>
        <authorList>
            <person name="Komaki H."/>
            <person name="Tamura T."/>
        </authorList>
    </citation>
    <scope>NUCLEOTIDE SEQUENCE</scope>
    <source>
        <strain evidence="1">NBRC 104875</strain>
    </source>
</reference>
<dbReference type="SUPFAM" id="SSF52540">
    <property type="entry name" value="P-loop containing nucleoside triphosphate hydrolases"/>
    <property type="match status" value="1"/>
</dbReference>
<name>A0A8J3QN05_9ACTN</name>
<dbReference type="Gene3D" id="3.40.50.300">
    <property type="entry name" value="P-loop containing nucleotide triphosphate hydrolases"/>
    <property type="match status" value="1"/>
</dbReference>
<dbReference type="AlphaFoldDB" id="A0A8J3QN05"/>
<protein>
    <submittedName>
        <fullName evidence="1">GTPase</fullName>
    </submittedName>
</protein>
<dbReference type="EMBL" id="BONZ01000013">
    <property type="protein sequence ID" value="GIH12962.1"/>
    <property type="molecule type" value="Genomic_DNA"/>
</dbReference>
<dbReference type="Proteomes" id="UP000642748">
    <property type="component" value="Unassembled WGS sequence"/>
</dbReference>
<dbReference type="RefSeq" id="WP_203916671.1">
    <property type="nucleotide sequence ID" value="NZ_BONZ01000013.1"/>
</dbReference>
<dbReference type="CDD" id="cd00882">
    <property type="entry name" value="Ras_like_GTPase"/>
    <property type="match status" value="1"/>
</dbReference>
<organism evidence="1 2">
    <name type="scientific">Rugosimonospora africana</name>
    <dbReference type="NCBI Taxonomy" id="556532"/>
    <lineage>
        <taxon>Bacteria</taxon>
        <taxon>Bacillati</taxon>
        <taxon>Actinomycetota</taxon>
        <taxon>Actinomycetes</taxon>
        <taxon>Micromonosporales</taxon>
        <taxon>Micromonosporaceae</taxon>
        <taxon>Rugosimonospora</taxon>
    </lineage>
</organism>
<sequence>MTGTRLESQVWALLNEAHDLYRDSPRASRWLEHHVERFEEPLRIAVAGPAQVGKSTLINAIVGEGVAPVEVDGAKDAFVWYQDGAVPRAALHSAHESVTDLAVTRLDRWLHVDPPPGTPEDLNEIVVDWPTRTLRHTILIDTPAVGVSATATPTGQSIMDRVAREADAVLYLARRAPGTELNALRIIPETPVSRAAPVHTMVVLSRADEIGGGRIDGLLAAKQLARRHRRDVRMRALCLNVVAVAGLLAEAGRTIREPQYAALANLAAIDRGELDELLLSTDRFLGGADSVATLSVRQDLLNRLGIVGVRLATTLIRQGCGDVGSLASQLVRRSGLAELRESIRQLFVERRGLLKARSALLALEFVLRAEPRPGSDRLMAELDHTVAGAHEFRELRLMAALRSGRTRLPAALEAEAQRLIGMEGTDVSTRLAADEQATGAQLWTLGAQALDRWLEHAENPLFNHAQQGAARTVVRSCEGMLAELAG</sequence>
<keyword evidence="2" id="KW-1185">Reference proteome</keyword>
<accession>A0A8J3QN05</accession>
<evidence type="ECO:0000313" key="1">
    <source>
        <dbReference type="EMBL" id="GIH12962.1"/>
    </source>
</evidence>